<reference evidence="2" key="1">
    <citation type="journal article" date="2014" name="Genome Biol. Evol.">
        <title>Pangenome evidence for extensive interdomain horizontal transfer affecting lineage core and shell genes in uncultured planktonic thaumarchaeota and euryarchaeota.</title>
        <authorList>
            <person name="Deschamps P."/>
            <person name="Zivanovic Y."/>
            <person name="Moreira D."/>
            <person name="Rodriguez-Valera F."/>
            <person name="Lopez-Garcia P."/>
        </authorList>
    </citation>
    <scope>NUCLEOTIDE SEQUENCE</scope>
</reference>
<name>A0A075HHT5_9ARCH</name>
<feature type="coiled-coil region" evidence="1">
    <location>
        <begin position="59"/>
        <end position="86"/>
    </location>
</feature>
<keyword evidence="1" id="KW-0175">Coiled coil</keyword>
<accession>A0A075HHT5</accession>
<evidence type="ECO:0000256" key="1">
    <source>
        <dbReference type="SAM" id="Coils"/>
    </source>
</evidence>
<proteinExistence type="predicted"/>
<organism evidence="2">
    <name type="scientific">uncultured marine thaumarchaeote KM3_65_D11</name>
    <dbReference type="NCBI Taxonomy" id="1456225"/>
    <lineage>
        <taxon>Archaea</taxon>
        <taxon>Nitrososphaerota</taxon>
        <taxon>environmental samples</taxon>
    </lineage>
</organism>
<dbReference type="EMBL" id="KF900989">
    <property type="protein sequence ID" value="AIF14017.1"/>
    <property type="molecule type" value="Genomic_DNA"/>
</dbReference>
<protein>
    <submittedName>
        <fullName evidence="2">Uncharacterized protein</fullName>
    </submittedName>
</protein>
<sequence>MQTVLTGCKYAVINGSHTVMGEIMGMNSKPIIGMPIYDEHTNQIKWAEEKQLGILAENKKQVIEAIQTISQNYNKYEERLEEFSKNFDRNGAENTAKIVADVLERKK</sequence>
<dbReference type="AlphaFoldDB" id="A0A075HHT5"/>
<evidence type="ECO:0000313" key="2">
    <source>
        <dbReference type="EMBL" id="AIF14017.1"/>
    </source>
</evidence>